<feature type="compositionally biased region" description="Polar residues" evidence="1">
    <location>
        <begin position="21"/>
        <end position="38"/>
    </location>
</feature>
<dbReference type="EMBL" id="JAVHJO010000012">
    <property type="protein sequence ID" value="KAK6531572.1"/>
    <property type="molecule type" value="Genomic_DNA"/>
</dbReference>
<name>A0AAV9X0R9_9PEZI</name>
<accession>A0AAV9X0R9</accession>
<dbReference type="AlphaFoldDB" id="A0AAV9X0R9"/>
<keyword evidence="3" id="KW-1185">Reference proteome</keyword>
<reference evidence="2 3" key="1">
    <citation type="submission" date="2019-10" db="EMBL/GenBank/DDBJ databases">
        <authorList>
            <person name="Palmer J.M."/>
        </authorList>
    </citation>
    <scope>NUCLEOTIDE SEQUENCE [LARGE SCALE GENOMIC DNA]</scope>
    <source>
        <strain evidence="2 3">TWF694</strain>
    </source>
</reference>
<sequence>MFQLPHDDSIRHGIQDIPSINFTSTSLPLEAQTSGSKSHPSHPVSKESDNSRAAPQLILRPDENGRAQTGKRIFRPNPLLQKPEDARDRRRNLFIKKVQNSREEKIMEARGGEDEMMRLIFLSEQNRWETNQERAARTVSSWSFPSNEIQESHQVIDAQAHQLKVVLDSDMAMADAMADIEERELQEIVKHLDSEQEETHDSFTTQPHQAPEFCPSCGSDEIFQGYSESLCFNCGRNCDN</sequence>
<comment type="caution">
    <text evidence="2">The sequence shown here is derived from an EMBL/GenBank/DDBJ whole genome shotgun (WGS) entry which is preliminary data.</text>
</comment>
<proteinExistence type="predicted"/>
<protein>
    <submittedName>
        <fullName evidence="2">Uncharacterized protein</fullName>
    </submittedName>
</protein>
<evidence type="ECO:0000256" key="1">
    <source>
        <dbReference type="SAM" id="MobiDB-lite"/>
    </source>
</evidence>
<dbReference type="Proteomes" id="UP001365542">
    <property type="component" value="Unassembled WGS sequence"/>
</dbReference>
<feature type="region of interest" description="Disordered" evidence="1">
    <location>
        <begin position="21"/>
        <end position="90"/>
    </location>
</feature>
<evidence type="ECO:0000313" key="3">
    <source>
        <dbReference type="Proteomes" id="UP001365542"/>
    </source>
</evidence>
<evidence type="ECO:0000313" key="2">
    <source>
        <dbReference type="EMBL" id="KAK6531572.1"/>
    </source>
</evidence>
<gene>
    <name evidence="2" type="ORF">TWF694_002764</name>
</gene>
<organism evidence="2 3">
    <name type="scientific">Orbilia ellipsospora</name>
    <dbReference type="NCBI Taxonomy" id="2528407"/>
    <lineage>
        <taxon>Eukaryota</taxon>
        <taxon>Fungi</taxon>
        <taxon>Dikarya</taxon>
        <taxon>Ascomycota</taxon>
        <taxon>Pezizomycotina</taxon>
        <taxon>Orbiliomycetes</taxon>
        <taxon>Orbiliales</taxon>
        <taxon>Orbiliaceae</taxon>
        <taxon>Orbilia</taxon>
    </lineage>
</organism>